<evidence type="ECO:0000313" key="2">
    <source>
        <dbReference type="Proteomes" id="UP001273589"/>
    </source>
</evidence>
<dbReference type="RefSeq" id="WP_319696038.1">
    <property type="nucleotide sequence ID" value="NZ_JARAWN010000256.1"/>
</dbReference>
<evidence type="ECO:0000313" key="1">
    <source>
        <dbReference type="EMBL" id="MDX3134070.1"/>
    </source>
</evidence>
<protein>
    <submittedName>
        <fullName evidence="1">Uncharacterized protein</fullName>
    </submittedName>
</protein>
<organism evidence="1 2">
    <name type="scientific">Streptomyces europaeiscabiei</name>
    <dbReference type="NCBI Taxonomy" id="146819"/>
    <lineage>
        <taxon>Bacteria</taxon>
        <taxon>Bacillati</taxon>
        <taxon>Actinomycetota</taxon>
        <taxon>Actinomycetes</taxon>
        <taxon>Kitasatosporales</taxon>
        <taxon>Streptomycetaceae</taxon>
        <taxon>Streptomyces</taxon>
    </lineage>
</organism>
<dbReference type="Proteomes" id="UP001273589">
    <property type="component" value="Unassembled WGS sequence"/>
</dbReference>
<gene>
    <name evidence="1" type="ORF">PV367_30765</name>
</gene>
<comment type="caution">
    <text evidence="1">The sequence shown here is derived from an EMBL/GenBank/DDBJ whole genome shotgun (WGS) entry which is preliminary data.</text>
</comment>
<accession>A0AAJ2UPC8</accession>
<reference evidence="1" key="1">
    <citation type="journal article" date="2023" name="Microb. Genom.">
        <title>Mesoterricola silvestris gen. nov., sp. nov., Mesoterricola sediminis sp. nov., Geothrix oryzae sp. nov., Geothrix edaphica sp. nov., Geothrix rubra sp. nov., and Geothrix limicola sp. nov., six novel members of Acidobacteriota isolated from soils.</title>
        <authorList>
            <person name="Weisberg A.J."/>
            <person name="Pearce E."/>
            <person name="Kramer C.G."/>
            <person name="Chang J.H."/>
            <person name="Clarke C.R."/>
        </authorList>
    </citation>
    <scope>NUCLEOTIDE SEQUENCE</scope>
    <source>
        <strain evidence="1">ND06-05F</strain>
    </source>
</reference>
<name>A0AAJ2UPC8_9ACTN</name>
<proteinExistence type="predicted"/>
<dbReference type="AlphaFoldDB" id="A0AAJ2UPC8"/>
<sequence>MIVLQPVLELCASDGFTLWPVAECEPYGFMALHGSLDPAEVGTAVMSIADYNNLDPEDDGRAPRPADPLGGFLHGLLTMDDLLSSGGLRITDTATGTTLLPGCCTSLNERGDWLDVVDGKGCASFGHDPASLAERHGEIVRLTLDAEHDDSAVIELPVTDLRRLLAGAERDLNAFLQLAAAWAALHLPAYATPVTSALGRALNVPPPVGR</sequence>
<dbReference type="EMBL" id="JARAWN010000256">
    <property type="protein sequence ID" value="MDX3134070.1"/>
    <property type="molecule type" value="Genomic_DNA"/>
</dbReference>